<dbReference type="AlphaFoldDB" id="A0A369UW11"/>
<dbReference type="PANTHER" id="PTHR30055">
    <property type="entry name" value="HTH-TYPE TRANSCRIPTIONAL REGULATOR RUTR"/>
    <property type="match status" value="1"/>
</dbReference>
<dbReference type="GO" id="GO:0003700">
    <property type="term" value="F:DNA-binding transcription factor activity"/>
    <property type="evidence" value="ECO:0007669"/>
    <property type="project" value="TreeGrafter"/>
</dbReference>
<dbReference type="SUPFAM" id="SSF46689">
    <property type="entry name" value="Homeodomain-like"/>
    <property type="match status" value="1"/>
</dbReference>
<evidence type="ECO:0000313" key="8">
    <source>
        <dbReference type="Proteomes" id="UP000253742"/>
    </source>
</evidence>
<dbReference type="PROSITE" id="PS01081">
    <property type="entry name" value="HTH_TETR_1"/>
    <property type="match status" value="1"/>
</dbReference>
<organism evidence="7 8">
    <name type="scientific">Streptomyces parvulus</name>
    <dbReference type="NCBI Taxonomy" id="146923"/>
    <lineage>
        <taxon>Bacteria</taxon>
        <taxon>Bacillati</taxon>
        <taxon>Actinomycetota</taxon>
        <taxon>Actinomycetes</taxon>
        <taxon>Kitasatosporales</taxon>
        <taxon>Streptomycetaceae</taxon>
        <taxon>Streptomyces</taxon>
    </lineage>
</organism>
<dbReference type="PANTHER" id="PTHR30055:SF234">
    <property type="entry name" value="HTH-TYPE TRANSCRIPTIONAL REGULATOR BETI"/>
    <property type="match status" value="1"/>
</dbReference>
<evidence type="ECO:0000256" key="1">
    <source>
        <dbReference type="ARBA" id="ARBA00023015"/>
    </source>
</evidence>
<feature type="DNA-binding region" description="H-T-H motif" evidence="4">
    <location>
        <begin position="50"/>
        <end position="69"/>
    </location>
</feature>
<dbReference type="InterPro" id="IPR009057">
    <property type="entry name" value="Homeodomain-like_sf"/>
</dbReference>
<feature type="region of interest" description="Disordered" evidence="5">
    <location>
        <begin position="1"/>
        <end position="22"/>
    </location>
</feature>
<keyword evidence="2 4" id="KW-0238">DNA-binding</keyword>
<evidence type="ECO:0000256" key="5">
    <source>
        <dbReference type="SAM" id="MobiDB-lite"/>
    </source>
</evidence>
<dbReference type="InterPro" id="IPR047923">
    <property type="entry name" value="ArpA-like"/>
</dbReference>
<keyword evidence="1" id="KW-0805">Transcription regulation</keyword>
<dbReference type="PRINTS" id="PR00455">
    <property type="entry name" value="HTHTETR"/>
</dbReference>
<dbReference type="InterPro" id="IPR050109">
    <property type="entry name" value="HTH-type_TetR-like_transc_reg"/>
</dbReference>
<dbReference type="InterPro" id="IPR023772">
    <property type="entry name" value="DNA-bd_HTH_TetR-type_CS"/>
</dbReference>
<evidence type="ECO:0000256" key="4">
    <source>
        <dbReference type="PROSITE-ProRule" id="PRU00335"/>
    </source>
</evidence>
<dbReference type="GO" id="GO:0000976">
    <property type="term" value="F:transcription cis-regulatory region binding"/>
    <property type="evidence" value="ECO:0007669"/>
    <property type="project" value="TreeGrafter"/>
</dbReference>
<dbReference type="Pfam" id="PF00440">
    <property type="entry name" value="TetR_N"/>
    <property type="match status" value="1"/>
</dbReference>
<comment type="caution">
    <text evidence="7">The sequence shown here is derived from an EMBL/GenBank/DDBJ whole genome shotgun (WGS) entry which is preliminary data.</text>
</comment>
<reference evidence="7 8" key="1">
    <citation type="submission" date="2018-07" db="EMBL/GenBank/DDBJ databases">
        <title>Genome guided investigation of antibiotics producing actinomycetales strain isolated from a Macau mangrove ecosystem.</title>
        <authorList>
            <person name="Hu D."/>
        </authorList>
    </citation>
    <scope>NUCLEOTIDE SEQUENCE [LARGE SCALE GENOMIC DNA]</scope>
    <source>
        <strain evidence="7 8">2297</strain>
    </source>
</reference>
<evidence type="ECO:0000256" key="3">
    <source>
        <dbReference type="ARBA" id="ARBA00023163"/>
    </source>
</evidence>
<dbReference type="Pfam" id="PF21935">
    <property type="entry name" value="TetR_C_45"/>
    <property type="match status" value="1"/>
</dbReference>
<gene>
    <name evidence="7" type="ORF">DVZ84_35110</name>
</gene>
<dbReference type="NCBIfam" id="NF041196">
    <property type="entry name" value="ScbR_bind_reg"/>
    <property type="match status" value="1"/>
</dbReference>
<dbReference type="Proteomes" id="UP000253742">
    <property type="component" value="Unassembled WGS sequence"/>
</dbReference>
<keyword evidence="3" id="KW-0804">Transcription</keyword>
<proteinExistence type="predicted"/>
<feature type="domain" description="HTH tetR-type" evidence="6">
    <location>
        <begin position="27"/>
        <end position="87"/>
    </location>
</feature>
<dbReference type="OrthoDB" id="3237195at2"/>
<name>A0A369UW11_9ACTN</name>
<dbReference type="Gene3D" id="1.10.357.10">
    <property type="entry name" value="Tetracycline Repressor, domain 2"/>
    <property type="match status" value="1"/>
</dbReference>
<evidence type="ECO:0000256" key="2">
    <source>
        <dbReference type="ARBA" id="ARBA00023125"/>
    </source>
</evidence>
<dbReference type="InterPro" id="IPR054126">
    <property type="entry name" value="CprB_TetR_C"/>
</dbReference>
<protein>
    <submittedName>
        <fullName evidence="7">TetR/AcrR family transcriptional regulator</fullName>
    </submittedName>
</protein>
<dbReference type="InterPro" id="IPR001647">
    <property type="entry name" value="HTH_TetR"/>
</dbReference>
<dbReference type="PROSITE" id="PS50977">
    <property type="entry name" value="HTH_TETR_2"/>
    <property type="match status" value="1"/>
</dbReference>
<evidence type="ECO:0000313" key="7">
    <source>
        <dbReference type="EMBL" id="RDD84493.1"/>
    </source>
</evidence>
<dbReference type="RefSeq" id="WP_114533263.1">
    <property type="nucleotide sequence ID" value="NZ_QQBH01000041.1"/>
</dbReference>
<sequence length="219" mass="24150">MRQAEEAGIWGQRISSAGPPIHQERARQTRQLILNAAAEEFATNGFRSTSLVHVAQRAGITKGAIYHHFSNKENLAASVVEEHYALWPALVAEARDQGLNSLETIVALLERVATVFRDDPIVQASARLQIERSTIGIPLPTPFVGWTELMTDLFGAAHRDGHLRPDCSPQAAARVIVAAFFGIQHISDTLHGRRDILERWDEVKRLVFPGICAPGVEIP</sequence>
<accession>A0A369UW11</accession>
<evidence type="ECO:0000259" key="6">
    <source>
        <dbReference type="PROSITE" id="PS50977"/>
    </source>
</evidence>
<dbReference type="SUPFAM" id="SSF48498">
    <property type="entry name" value="Tetracyclin repressor-like, C-terminal domain"/>
    <property type="match status" value="1"/>
</dbReference>
<dbReference type="InterPro" id="IPR036271">
    <property type="entry name" value="Tet_transcr_reg_TetR-rel_C_sf"/>
</dbReference>
<dbReference type="EMBL" id="QQBH01000041">
    <property type="protein sequence ID" value="RDD84493.1"/>
    <property type="molecule type" value="Genomic_DNA"/>
</dbReference>